<dbReference type="GeneTree" id="ENSGT00990000204040"/>
<organism evidence="3 4">
    <name type="scientific">Myripristis murdjan</name>
    <name type="common">pinecone soldierfish</name>
    <dbReference type="NCBI Taxonomy" id="586833"/>
    <lineage>
        <taxon>Eukaryota</taxon>
        <taxon>Metazoa</taxon>
        <taxon>Chordata</taxon>
        <taxon>Craniata</taxon>
        <taxon>Vertebrata</taxon>
        <taxon>Euteleostomi</taxon>
        <taxon>Actinopterygii</taxon>
        <taxon>Neopterygii</taxon>
        <taxon>Teleostei</taxon>
        <taxon>Neoteleostei</taxon>
        <taxon>Acanthomorphata</taxon>
        <taxon>Holocentriformes</taxon>
        <taxon>Holocentridae</taxon>
        <taxon>Myripristis</taxon>
    </lineage>
</organism>
<keyword evidence="1" id="KW-1133">Transmembrane helix</keyword>
<dbReference type="SUPFAM" id="SSF48726">
    <property type="entry name" value="Immunoglobulin"/>
    <property type="match status" value="1"/>
</dbReference>
<dbReference type="InParanoid" id="A0A668AT32"/>
<dbReference type="InterPro" id="IPR013783">
    <property type="entry name" value="Ig-like_fold"/>
</dbReference>
<reference evidence="3" key="1">
    <citation type="submission" date="2019-06" db="EMBL/GenBank/DDBJ databases">
        <authorList>
            <consortium name="Wellcome Sanger Institute Data Sharing"/>
        </authorList>
    </citation>
    <scope>NUCLEOTIDE SEQUENCE [LARGE SCALE GENOMIC DNA]</scope>
</reference>
<dbReference type="InterPro" id="IPR036179">
    <property type="entry name" value="Ig-like_dom_sf"/>
</dbReference>
<dbReference type="Pfam" id="PF07679">
    <property type="entry name" value="I-set"/>
    <property type="match status" value="1"/>
</dbReference>
<sequence length="144" mass="15615">MTKIKNTSPTVPLLFLTVSPQILPSSGCIRAAAQINCSCEMEGNPSPAVEWQMDGRPVNDSDVFTIRHEPLNATGLVRSFITINSQGKDLSTLVCHSTNSVGSARLQFYVPSLETSVENQGLSFTQLMAVLLILMNTLTYVLAL</sequence>
<evidence type="ECO:0000313" key="3">
    <source>
        <dbReference type="Ensembl" id="ENSMMDP00005048761.1"/>
    </source>
</evidence>
<keyword evidence="4" id="KW-1185">Reference proteome</keyword>
<dbReference type="Proteomes" id="UP000472263">
    <property type="component" value="Chromosome 16"/>
</dbReference>
<accession>A0A668AT32</accession>
<dbReference type="AlphaFoldDB" id="A0A668AT32"/>
<keyword evidence="1" id="KW-0472">Membrane</keyword>
<feature type="domain" description="Ig-like" evidence="2">
    <location>
        <begin position="20"/>
        <end position="107"/>
    </location>
</feature>
<keyword evidence="1" id="KW-0812">Transmembrane</keyword>
<dbReference type="InterPro" id="IPR013098">
    <property type="entry name" value="Ig_I-set"/>
</dbReference>
<protein>
    <recommendedName>
        <fullName evidence="2">Ig-like domain-containing protein</fullName>
    </recommendedName>
</protein>
<reference evidence="3" key="3">
    <citation type="submission" date="2025-09" db="UniProtKB">
        <authorList>
            <consortium name="Ensembl"/>
        </authorList>
    </citation>
    <scope>IDENTIFICATION</scope>
</reference>
<proteinExistence type="predicted"/>
<dbReference type="Ensembl" id="ENSMMDT00005049716.1">
    <property type="protein sequence ID" value="ENSMMDP00005048761.1"/>
    <property type="gene ID" value="ENSMMDG00005022171.1"/>
</dbReference>
<dbReference type="Gene3D" id="2.60.40.10">
    <property type="entry name" value="Immunoglobulins"/>
    <property type="match status" value="1"/>
</dbReference>
<evidence type="ECO:0000259" key="2">
    <source>
        <dbReference type="PROSITE" id="PS50835"/>
    </source>
</evidence>
<evidence type="ECO:0000256" key="1">
    <source>
        <dbReference type="SAM" id="Phobius"/>
    </source>
</evidence>
<feature type="transmembrane region" description="Helical" evidence="1">
    <location>
        <begin position="124"/>
        <end position="143"/>
    </location>
</feature>
<evidence type="ECO:0000313" key="4">
    <source>
        <dbReference type="Proteomes" id="UP000472263"/>
    </source>
</evidence>
<name>A0A668AT32_9TELE</name>
<dbReference type="PROSITE" id="PS50835">
    <property type="entry name" value="IG_LIKE"/>
    <property type="match status" value="1"/>
</dbReference>
<dbReference type="InterPro" id="IPR007110">
    <property type="entry name" value="Ig-like_dom"/>
</dbReference>
<reference evidence="3" key="2">
    <citation type="submission" date="2025-08" db="UniProtKB">
        <authorList>
            <consortium name="Ensembl"/>
        </authorList>
    </citation>
    <scope>IDENTIFICATION</scope>
</reference>